<sequence length="119" mass="13436">MLKFRQICLSENLPEFPPITDPSPALPLLVGVRGGFRLPIPHSPFPIPHSPFPIPYYLLPITYYLLPISKVKNLPLSATPCSLLPTPYSLLPTPCSLFPAPMPWRRSQTTLEFWMLGLR</sequence>
<gene>
    <name evidence="1" type="ORF">LYNGBM3L_06920</name>
</gene>
<reference evidence="2" key="1">
    <citation type="journal article" date="2011" name="Proc. Natl. Acad. Sci. U.S.A.">
        <title>Genomic insights into the physiology and ecology of the marine filamentous cyanobacterium Lyngbya majuscula.</title>
        <authorList>
            <person name="Jones A.C."/>
            <person name="Monroe E.A."/>
            <person name="Podell S."/>
            <person name="Hess W.R."/>
            <person name="Klages S."/>
            <person name="Esquenazi E."/>
            <person name="Niessen S."/>
            <person name="Hoover H."/>
            <person name="Rothmann M."/>
            <person name="Lasken R.S."/>
            <person name="Yates J.R.III."/>
            <person name="Reinhardt R."/>
            <person name="Kube M."/>
            <person name="Burkart M.D."/>
            <person name="Allen E.E."/>
            <person name="Dorrestein P.C."/>
            <person name="Gerwick W.H."/>
            <person name="Gerwick L."/>
        </authorList>
    </citation>
    <scope>NUCLEOTIDE SEQUENCE [LARGE SCALE GENOMIC DNA]</scope>
    <source>
        <strain evidence="2">3L</strain>
    </source>
</reference>
<dbReference type="HOGENOM" id="CLU_2058737_0_0_3"/>
<dbReference type="Proteomes" id="UP000003959">
    <property type="component" value="Unassembled WGS sequence"/>
</dbReference>
<evidence type="ECO:0000313" key="1">
    <source>
        <dbReference type="EMBL" id="EGJ35328.1"/>
    </source>
</evidence>
<dbReference type="EMBL" id="GL890823">
    <property type="protein sequence ID" value="EGJ35328.1"/>
    <property type="molecule type" value="Genomic_DNA"/>
</dbReference>
<dbReference type="AlphaFoldDB" id="F4XJP8"/>
<evidence type="ECO:0000313" key="2">
    <source>
        <dbReference type="Proteomes" id="UP000003959"/>
    </source>
</evidence>
<keyword evidence="2" id="KW-1185">Reference proteome</keyword>
<name>F4XJP8_9CYAN</name>
<proteinExistence type="predicted"/>
<organism evidence="1 2">
    <name type="scientific">Moorena producens 3L</name>
    <dbReference type="NCBI Taxonomy" id="489825"/>
    <lineage>
        <taxon>Bacteria</taxon>
        <taxon>Bacillati</taxon>
        <taxon>Cyanobacteriota</taxon>
        <taxon>Cyanophyceae</taxon>
        <taxon>Coleofasciculales</taxon>
        <taxon>Coleofasciculaceae</taxon>
        <taxon>Moorena</taxon>
    </lineage>
</organism>
<accession>F4XJP8</accession>
<protein>
    <submittedName>
        <fullName evidence="1">Uncharacterized protein</fullName>
    </submittedName>
</protein>